<keyword evidence="4" id="KW-0997">Cell inner membrane</keyword>
<name>A0A0E2EGV6_TREDN</name>
<dbReference type="Pfam" id="PF04143">
    <property type="entry name" value="Sulf_transp"/>
    <property type="match status" value="1"/>
</dbReference>
<feature type="transmembrane region" description="Helical" evidence="9">
    <location>
        <begin position="135"/>
        <end position="154"/>
    </location>
</feature>
<accession>A0A0E2EGV6</accession>
<evidence type="ECO:0000313" key="10">
    <source>
        <dbReference type="EMBL" id="EMB33209.1"/>
    </source>
</evidence>
<dbReference type="PANTHER" id="PTHR30574:SF1">
    <property type="entry name" value="SULPHUR TRANSPORT DOMAIN-CONTAINING PROTEIN"/>
    <property type="match status" value="1"/>
</dbReference>
<feature type="transmembrane region" description="Helical" evidence="9">
    <location>
        <begin position="30"/>
        <end position="48"/>
    </location>
</feature>
<sequence>MKKIENIIGFAVLILSIVLGSALLKTDMLFFRWVIGIALGYVLTRSLFGFAGSVNRAYRTGSTKLMRALMLMFVISAILTSAFLIFGDVKNYDLWINPINLGLILGGLLFGFGMSYSSCCATGTLTDLVTGLPRALITLLFFGIGVFVGLPIQAKQSWIRDSLFKSGTGSGVFIPDWFASNGKGGYLGAIIVTALFAGIVVVISYMYESKRKKQNKYSGVGSEKDQDAVKELDTHNYKFFSATTYKKLFVEPWSLTMGAVLLSVLFTLLMGVTKEGWGASTPFGFWFGRLLKFFGMSVDSIVAFTGGKPKPYTMPFFEHPVFVQNIGIVAGTAICLLLAGSFTKSFTSELKIRVKDVIVFAIGGFAMGFGTRLSNGCNVGALYTPIANFSLSGWIFLICLVGGGFLGNYTLKLINKKK</sequence>
<comment type="similarity">
    <text evidence="8">Belongs to the TsuA/YedE (TC 9.B.102) family.</text>
</comment>
<evidence type="ECO:0000256" key="3">
    <source>
        <dbReference type="ARBA" id="ARBA00022475"/>
    </source>
</evidence>
<dbReference type="InterPro" id="IPR007272">
    <property type="entry name" value="Sulf_transp_TsuA/YedE"/>
</dbReference>
<evidence type="ECO:0000256" key="1">
    <source>
        <dbReference type="ARBA" id="ARBA00004429"/>
    </source>
</evidence>
<feature type="transmembrane region" description="Helical" evidence="9">
    <location>
        <begin position="186"/>
        <end position="207"/>
    </location>
</feature>
<dbReference type="RefSeq" id="WP_002676415.1">
    <property type="nucleotide sequence ID" value="NZ_CM001795.1"/>
</dbReference>
<feature type="transmembrane region" description="Helical" evidence="9">
    <location>
        <begin position="321"/>
        <end position="342"/>
    </location>
</feature>
<feature type="transmembrane region" description="Helical" evidence="9">
    <location>
        <begin position="391"/>
        <end position="411"/>
    </location>
</feature>
<evidence type="ECO:0000256" key="8">
    <source>
        <dbReference type="ARBA" id="ARBA00035655"/>
    </source>
</evidence>
<comment type="subcellular location">
    <subcellularLocation>
        <location evidence="1">Cell inner membrane</location>
        <topology evidence="1">Multi-pass membrane protein</topology>
    </subcellularLocation>
</comment>
<dbReference type="PANTHER" id="PTHR30574">
    <property type="entry name" value="INNER MEMBRANE PROTEIN YEDE"/>
    <property type="match status" value="1"/>
</dbReference>
<evidence type="ECO:0000256" key="9">
    <source>
        <dbReference type="SAM" id="Phobius"/>
    </source>
</evidence>
<feature type="transmembrane region" description="Helical" evidence="9">
    <location>
        <begin position="68"/>
        <end position="87"/>
    </location>
</feature>
<dbReference type="HOGENOM" id="CLU_050656_1_1_12"/>
<evidence type="ECO:0000256" key="6">
    <source>
        <dbReference type="ARBA" id="ARBA00022989"/>
    </source>
</evidence>
<reference evidence="10" key="1">
    <citation type="submission" date="2012-01" db="EMBL/GenBank/DDBJ databases">
        <title>The Genome Sequence of Treponema denticola H-22.</title>
        <authorList>
            <consortium name="The Broad Institute Genome Sequencing Platform"/>
            <person name="Earl A."/>
            <person name="Ward D."/>
            <person name="Feldgarden M."/>
            <person name="Gevers D."/>
            <person name="Blanton J.M."/>
            <person name="Fenno C.J."/>
            <person name="Baranova O.V."/>
            <person name="Mathney J."/>
            <person name="Dewhirst F.E."/>
            <person name="Izard J."/>
            <person name="Young S.K."/>
            <person name="Zeng Q."/>
            <person name="Gargeya S."/>
            <person name="Fitzgerald M."/>
            <person name="Haas B."/>
            <person name="Abouelleil A."/>
            <person name="Alvarado L."/>
            <person name="Arachchi H.M."/>
            <person name="Berlin A."/>
            <person name="Chapman S.B."/>
            <person name="Gearin G."/>
            <person name="Goldberg J."/>
            <person name="Griggs A."/>
            <person name="Gujja S."/>
            <person name="Hansen M."/>
            <person name="Heiman D."/>
            <person name="Howarth C."/>
            <person name="Larimer J."/>
            <person name="Lui A."/>
            <person name="MacDonald P.J.P."/>
            <person name="McCowen C."/>
            <person name="Montmayeur A."/>
            <person name="Murphy C."/>
            <person name="Neiman D."/>
            <person name="Pearson M."/>
            <person name="Priest M."/>
            <person name="Roberts A."/>
            <person name="Saif S."/>
            <person name="Shea T."/>
            <person name="Sisk P."/>
            <person name="Stolte C."/>
            <person name="Sykes S."/>
            <person name="Wortman J."/>
            <person name="Nusbaum C."/>
            <person name="Birren B."/>
        </authorList>
    </citation>
    <scope>NUCLEOTIDE SEQUENCE [LARGE SCALE GENOMIC DNA]</scope>
    <source>
        <strain evidence="10">H-22</strain>
    </source>
</reference>
<keyword evidence="6 9" id="KW-1133">Transmembrane helix</keyword>
<evidence type="ECO:0000256" key="5">
    <source>
        <dbReference type="ARBA" id="ARBA00022692"/>
    </source>
</evidence>
<feature type="transmembrane region" description="Helical" evidence="9">
    <location>
        <begin position="99"/>
        <end position="123"/>
    </location>
</feature>
<dbReference type="EMBL" id="AGDV01000012">
    <property type="protein sequence ID" value="EMB33209.1"/>
    <property type="molecule type" value="Genomic_DNA"/>
</dbReference>
<dbReference type="AlphaFoldDB" id="A0A0E2EGV6"/>
<comment type="caution">
    <text evidence="10">The sequence shown here is derived from an EMBL/GenBank/DDBJ whole genome shotgun (WGS) entry which is preliminary data.</text>
</comment>
<feature type="transmembrane region" description="Helical" evidence="9">
    <location>
        <begin position="7"/>
        <end position="24"/>
    </location>
</feature>
<evidence type="ECO:0000256" key="7">
    <source>
        <dbReference type="ARBA" id="ARBA00023136"/>
    </source>
</evidence>
<feature type="transmembrane region" description="Helical" evidence="9">
    <location>
        <begin position="253"/>
        <end position="272"/>
    </location>
</feature>
<protein>
    <submittedName>
        <fullName evidence="10">Uncharacterized protein</fullName>
    </submittedName>
</protein>
<keyword evidence="2" id="KW-0813">Transport</keyword>
<evidence type="ECO:0000256" key="4">
    <source>
        <dbReference type="ARBA" id="ARBA00022519"/>
    </source>
</evidence>
<dbReference type="Proteomes" id="UP000011705">
    <property type="component" value="Chromosome"/>
</dbReference>
<keyword evidence="5 9" id="KW-0812">Transmembrane</keyword>
<evidence type="ECO:0000256" key="2">
    <source>
        <dbReference type="ARBA" id="ARBA00022448"/>
    </source>
</evidence>
<dbReference type="GO" id="GO:0005886">
    <property type="term" value="C:plasma membrane"/>
    <property type="evidence" value="ECO:0007669"/>
    <property type="project" value="UniProtKB-SubCell"/>
</dbReference>
<proteinExistence type="inferred from homology"/>
<keyword evidence="7 9" id="KW-0472">Membrane</keyword>
<gene>
    <name evidence="10" type="ORF">HMPREF9726_01570</name>
</gene>
<dbReference type="PATRIC" id="fig|999432.5.peg.1629"/>
<feature type="transmembrane region" description="Helical" evidence="9">
    <location>
        <begin position="354"/>
        <end position="371"/>
    </location>
</feature>
<keyword evidence="3" id="KW-1003">Cell membrane</keyword>
<organism evidence="10">
    <name type="scientific">Treponema denticola H-22</name>
    <dbReference type="NCBI Taxonomy" id="999432"/>
    <lineage>
        <taxon>Bacteria</taxon>
        <taxon>Pseudomonadati</taxon>
        <taxon>Spirochaetota</taxon>
        <taxon>Spirochaetia</taxon>
        <taxon>Spirochaetales</taxon>
        <taxon>Treponemataceae</taxon>
        <taxon>Treponema</taxon>
    </lineage>
</organism>